<dbReference type="OrthoDB" id="2099276at2759"/>
<comment type="similarity">
    <text evidence="1">Belongs to the Nth/MutY family.</text>
</comment>
<comment type="caution">
    <text evidence="8">The sequence shown here is derived from an EMBL/GenBank/DDBJ whole genome shotgun (WGS) entry which is preliminary data.</text>
</comment>
<accession>A0A443S3C9</accession>
<keyword evidence="8" id="KW-0255">Endonuclease</keyword>
<dbReference type="SUPFAM" id="SSF48150">
    <property type="entry name" value="DNA-glycosylase"/>
    <property type="match status" value="1"/>
</dbReference>
<evidence type="ECO:0000256" key="2">
    <source>
        <dbReference type="ARBA" id="ARBA00022763"/>
    </source>
</evidence>
<gene>
    <name evidence="8" type="ORF">B4U80_09889</name>
</gene>
<dbReference type="InterPro" id="IPR011257">
    <property type="entry name" value="DNA_glycosylase"/>
</dbReference>
<sequence length="146" mass="16596">DESQIGELIKRVGFWKTKAKNIKKVANILKDEYNGDIPRTLEELLKLPGVGPKMALLAMNSAWNEVAGIAVDTHVHRIANRLAWVRKPTKQPEQTRKELESWLPKEYWNDINHDLVGFGQTICSAKNPSCSVCLNQKICPYTKKNN</sequence>
<dbReference type="VEuPathDB" id="VectorBase:LDEU010047"/>
<dbReference type="AlphaFoldDB" id="A0A443S3C9"/>
<keyword evidence="2" id="KW-0227">DNA damage</keyword>
<name>A0A443S3C9_9ACAR</name>
<evidence type="ECO:0000259" key="7">
    <source>
        <dbReference type="SMART" id="SM00478"/>
    </source>
</evidence>
<protein>
    <submittedName>
        <fullName evidence="8">Endonuclease III-like protein 1</fullName>
    </submittedName>
</protein>
<keyword evidence="9" id="KW-1185">Reference proteome</keyword>
<evidence type="ECO:0000256" key="1">
    <source>
        <dbReference type="ARBA" id="ARBA00008343"/>
    </source>
</evidence>
<evidence type="ECO:0000256" key="3">
    <source>
        <dbReference type="ARBA" id="ARBA00022801"/>
    </source>
</evidence>
<dbReference type="Pfam" id="PF00730">
    <property type="entry name" value="HhH-GPD"/>
    <property type="match status" value="1"/>
</dbReference>
<keyword evidence="3" id="KW-0378">Hydrolase</keyword>
<dbReference type="InterPro" id="IPR023170">
    <property type="entry name" value="HhH_base_excis_C"/>
</dbReference>
<dbReference type="Gene3D" id="1.10.1670.10">
    <property type="entry name" value="Helix-hairpin-Helix base-excision DNA repair enzymes (C-terminal)"/>
    <property type="match status" value="1"/>
</dbReference>
<evidence type="ECO:0000313" key="8">
    <source>
        <dbReference type="EMBL" id="RWS21993.1"/>
    </source>
</evidence>
<dbReference type="PANTHER" id="PTHR43286">
    <property type="entry name" value="ENDONUCLEASE III-LIKE PROTEIN 1"/>
    <property type="match status" value="1"/>
</dbReference>
<dbReference type="PROSITE" id="PS01155">
    <property type="entry name" value="ENDONUCLEASE_III_2"/>
    <property type="match status" value="1"/>
</dbReference>
<feature type="domain" description="HhH-GPD" evidence="7">
    <location>
        <begin position="1"/>
        <end position="121"/>
    </location>
</feature>
<dbReference type="FunFam" id="1.10.1670.10:FF:000003">
    <property type="entry name" value="Endonuclease III homolog"/>
    <property type="match status" value="1"/>
</dbReference>
<dbReference type="GO" id="GO:0016829">
    <property type="term" value="F:lyase activity"/>
    <property type="evidence" value="ECO:0007669"/>
    <property type="project" value="UniProtKB-KW"/>
</dbReference>
<dbReference type="GO" id="GO:0006289">
    <property type="term" value="P:nucleotide-excision repair"/>
    <property type="evidence" value="ECO:0007669"/>
    <property type="project" value="TreeGrafter"/>
</dbReference>
<evidence type="ECO:0000256" key="4">
    <source>
        <dbReference type="ARBA" id="ARBA00023204"/>
    </source>
</evidence>
<dbReference type="InterPro" id="IPR004036">
    <property type="entry name" value="Endonuclease-III-like_CS2"/>
</dbReference>
<dbReference type="GO" id="GO:0003677">
    <property type="term" value="F:DNA binding"/>
    <property type="evidence" value="ECO:0007669"/>
    <property type="project" value="InterPro"/>
</dbReference>
<dbReference type="PANTHER" id="PTHR43286:SF1">
    <property type="entry name" value="ENDONUCLEASE III-LIKE PROTEIN 1"/>
    <property type="match status" value="1"/>
</dbReference>
<dbReference type="GO" id="GO:0005634">
    <property type="term" value="C:nucleus"/>
    <property type="evidence" value="ECO:0007669"/>
    <property type="project" value="TreeGrafter"/>
</dbReference>
<dbReference type="InterPro" id="IPR000445">
    <property type="entry name" value="HhH_motif"/>
</dbReference>
<dbReference type="Gene3D" id="1.10.340.30">
    <property type="entry name" value="Hypothetical protein, domain 2"/>
    <property type="match status" value="1"/>
</dbReference>
<dbReference type="EMBL" id="NCKV01010117">
    <property type="protein sequence ID" value="RWS21993.1"/>
    <property type="molecule type" value="Genomic_DNA"/>
</dbReference>
<evidence type="ECO:0000256" key="6">
    <source>
        <dbReference type="ARBA" id="ARBA00023295"/>
    </source>
</evidence>
<reference evidence="8 9" key="1">
    <citation type="journal article" date="2018" name="Gigascience">
        <title>Genomes of trombidid mites reveal novel predicted allergens and laterally-transferred genes associated with secondary metabolism.</title>
        <authorList>
            <person name="Dong X."/>
            <person name="Chaisiri K."/>
            <person name="Xia D."/>
            <person name="Armstrong S.D."/>
            <person name="Fang Y."/>
            <person name="Donnelly M.J."/>
            <person name="Kadowaki T."/>
            <person name="McGarry J.W."/>
            <person name="Darby A.C."/>
            <person name="Makepeace B.L."/>
        </authorList>
    </citation>
    <scope>NUCLEOTIDE SEQUENCE [LARGE SCALE GENOMIC DNA]</scope>
    <source>
        <strain evidence="8">UoL-UT</strain>
    </source>
</reference>
<organism evidence="8 9">
    <name type="scientific">Leptotrombidium deliense</name>
    <dbReference type="NCBI Taxonomy" id="299467"/>
    <lineage>
        <taxon>Eukaryota</taxon>
        <taxon>Metazoa</taxon>
        <taxon>Ecdysozoa</taxon>
        <taxon>Arthropoda</taxon>
        <taxon>Chelicerata</taxon>
        <taxon>Arachnida</taxon>
        <taxon>Acari</taxon>
        <taxon>Acariformes</taxon>
        <taxon>Trombidiformes</taxon>
        <taxon>Prostigmata</taxon>
        <taxon>Anystina</taxon>
        <taxon>Parasitengona</taxon>
        <taxon>Trombiculoidea</taxon>
        <taxon>Trombiculidae</taxon>
        <taxon>Leptotrombidium</taxon>
    </lineage>
</organism>
<dbReference type="GO" id="GO:0000703">
    <property type="term" value="F:oxidized pyrimidine nucleobase lesion DNA N-glycosylase activity"/>
    <property type="evidence" value="ECO:0007669"/>
    <property type="project" value="TreeGrafter"/>
</dbReference>
<evidence type="ECO:0000313" key="9">
    <source>
        <dbReference type="Proteomes" id="UP000288716"/>
    </source>
</evidence>
<dbReference type="GO" id="GO:0006285">
    <property type="term" value="P:base-excision repair, AP site formation"/>
    <property type="evidence" value="ECO:0007669"/>
    <property type="project" value="TreeGrafter"/>
</dbReference>
<dbReference type="Proteomes" id="UP000288716">
    <property type="component" value="Unassembled WGS sequence"/>
</dbReference>
<proteinExistence type="inferred from homology"/>
<dbReference type="GO" id="GO:0003906">
    <property type="term" value="F:DNA-(apurinic or apyrimidinic site) endonuclease activity"/>
    <property type="evidence" value="ECO:0007669"/>
    <property type="project" value="TreeGrafter"/>
</dbReference>
<keyword evidence="4" id="KW-0234">DNA repair</keyword>
<dbReference type="CDD" id="cd00056">
    <property type="entry name" value="ENDO3c"/>
    <property type="match status" value="1"/>
</dbReference>
<evidence type="ECO:0000256" key="5">
    <source>
        <dbReference type="ARBA" id="ARBA00023239"/>
    </source>
</evidence>
<keyword evidence="8" id="KW-0540">Nuclease</keyword>
<dbReference type="SMART" id="SM00478">
    <property type="entry name" value="ENDO3c"/>
    <property type="match status" value="1"/>
</dbReference>
<dbReference type="InterPro" id="IPR003265">
    <property type="entry name" value="HhH-GPD_domain"/>
</dbReference>
<feature type="non-terminal residue" evidence="8">
    <location>
        <position position="1"/>
    </location>
</feature>
<keyword evidence="6" id="KW-0326">Glycosidase</keyword>
<dbReference type="Pfam" id="PF00633">
    <property type="entry name" value="HHH"/>
    <property type="match status" value="1"/>
</dbReference>
<dbReference type="STRING" id="299467.A0A443S3C9"/>
<keyword evidence="5" id="KW-0456">Lyase</keyword>